<reference evidence="1" key="1">
    <citation type="submission" date="2023-07" db="EMBL/GenBank/DDBJ databases">
        <title>Chromosome-level genome assembly of Artemia franciscana.</title>
        <authorList>
            <person name="Jo E."/>
        </authorList>
    </citation>
    <scope>NUCLEOTIDE SEQUENCE</scope>
    <source>
        <tissue evidence="1">Whole body</tissue>
    </source>
</reference>
<gene>
    <name evidence="1" type="ORF">QYM36_015344</name>
</gene>
<evidence type="ECO:0000313" key="1">
    <source>
        <dbReference type="EMBL" id="KAK2707606.1"/>
    </source>
</evidence>
<comment type="caution">
    <text evidence="1">The sequence shown here is derived from an EMBL/GenBank/DDBJ whole genome shotgun (WGS) entry which is preliminary data.</text>
</comment>
<accession>A0AA88KZT4</accession>
<dbReference type="Proteomes" id="UP001187531">
    <property type="component" value="Unassembled WGS sequence"/>
</dbReference>
<organism evidence="1 2">
    <name type="scientific">Artemia franciscana</name>
    <name type="common">Brine shrimp</name>
    <name type="synonym">Artemia sanfranciscana</name>
    <dbReference type="NCBI Taxonomy" id="6661"/>
    <lineage>
        <taxon>Eukaryota</taxon>
        <taxon>Metazoa</taxon>
        <taxon>Ecdysozoa</taxon>
        <taxon>Arthropoda</taxon>
        <taxon>Crustacea</taxon>
        <taxon>Branchiopoda</taxon>
        <taxon>Anostraca</taxon>
        <taxon>Artemiidae</taxon>
        <taxon>Artemia</taxon>
    </lineage>
</organism>
<proteinExistence type="predicted"/>
<dbReference type="AlphaFoldDB" id="A0AA88KZT4"/>
<evidence type="ECO:0000313" key="2">
    <source>
        <dbReference type="Proteomes" id="UP001187531"/>
    </source>
</evidence>
<sequence>MHLPCQALEPQKGEAETLDDSYHLENQEHNSYRLLHEEDDTNQDSYAWYQPTIHYVSGGPPNSFEDDRFTITARDNSVSPTEIDWRKRCVELEDSLRNFRDQAGSIRELLKNKVSAILLYLEPAVAVLHVTYVELAVL</sequence>
<keyword evidence="2" id="KW-1185">Reference proteome</keyword>
<protein>
    <submittedName>
        <fullName evidence="1">Uncharacterized protein</fullName>
    </submittedName>
</protein>
<dbReference type="EMBL" id="JAVRJZ010000019">
    <property type="protein sequence ID" value="KAK2707606.1"/>
    <property type="molecule type" value="Genomic_DNA"/>
</dbReference>
<name>A0AA88KZT4_ARTSF</name>